<name>A0A0B1P8C7_UNCNE</name>
<dbReference type="EMBL" id="JNVN01000609">
    <property type="protein sequence ID" value="KHJ34942.1"/>
    <property type="molecule type" value="Genomic_DNA"/>
</dbReference>
<dbReference type="OMA" id="WYEVGLV"/>
<reference evidence="1 2" key="1">
    <citation type="journal article" date="2014" name="BMC Genomics">
        <title>Adaptive genomic structural variation in the grape powdery mildew pathogen, Erysiphe necator.</title>
        <authorList>
            <person name="Jones L."/>
            <person name="Riaz S."/>
            <person name="Morales-Cruz A."/>
            <person name="Amrine K.C."/>
            <person name="McGuire B."/>
            <person name="Gubler W.D."/>
            <person name="Walker M.A."/>
            <person name="Cantu D."/>
        </authorList>
    </citation>
    <scope>NUCLEOTIDE SEQUENCE [LARGE SCALE GENOMIC DNA]</scope>
    <source>
        <strain evidence="2">c</strain>
    </source>
</reference>
<gene>
    <name evidence="1" type="ORF">EV44_g1695</name>
</gene>
<protein>
    <submittedName>
        <fullName evidence="1">Putative nuclear distribution protein ro10</fullName>
    </submittedName>
</protein>
<dbReference type="HOGENOM" id="CLU_091042_1_0_1"/>
<comment type="caution">
    <text evidence="1">The sequence shown here is derived from an EMBL/GenBank/DDBJ whole genome shotgun (WGS) entry which is preliminary data.</text>
</comment>
<dbReference type="AlphaFoldDB" id="A0A0B1P8C7"/>
<accession>A0A0B1P8C7</accession>
<proteinExistence type="predicted"/>
<evidence type="ECO:0000313" key="2">
    <source>
        <dbReference type="Proteomes" id="UP000030854"/>
    </source>
</evidence>
<sequence>MANSFDNTALETINLLQGRLERIEYALCGDTDITFNTSSQTSIGERILVIEQKLKQLISEFKPLEELLNLYSTHQDLFNILWADSVPTDLDIISMKSIINASAILFSETTSRLNSVNDIPIPPPELSAQLIALQPQISKIEAIQANQLLEIKNLRERSALLVEKWYLTNVLESGEMWASLDRRARQIEQKIRQIRHAKQRDGVRQIKD</sequence>
<keyword evidence="2" id="KW-1185">Reference proteome</keyword>
<evidence type="ECO:0000313" key="1">
    <source>
        <dbReference type="EMBL" id="KHJ34942.1"/>
    </source>
</evidence>
<dbReference type="Proteomes" id="UP000030854">
    <property type="component" value="Unassembled WGS sequence"/>
</dbReference>
<organism evidence="1 2">
    <name type="scientific">Uncinula necator</name>
    <name type="common">Grape powdery mildew</name>
    <dbReference type="NCBI Taxonomy" id="52586"/>
    <lineage>
        <taxon>Eukaryota</taxon>
        <taxon>Fungi</taxon>
        <taxon>Dikarya</taxon>
        <taxon>Ascomycota</taxon>
        <taxon>Pezizomycotina</taxon>
        <taxon>Leotiomycetes</taxon>
        <taxon>Erysiphales</taxon>
        <taxon>Erysiphaceae</taxon>
        <taxon>Erysiphe</taxon>
    </lineage>
</organism>
<dbReference type="STRING" id="52586.A0A0B1P8C7"/>